<evidence type="ECO:0000313" key="8">
    <source>
        <dbReference type="EMBL" id="KZP22048.1"/>
    </source>
</evidence>
<keyword evidence="9" id="KW-1185">Reference proteome</keyword>
<dbReference type="InterPro" id="IPR001179">
    <property type="entry name" value="PPIase_FKBP_dom"/>
</dbReference>
<evidence type="ECO:0000256" key="2">
    <source>
        <dbReference type="ARBA" id="ARBA00013194"/>
    </source>
</evidence>
<name>A0A166KM74_9AGAM</name>
<comment type="catalytic activity">
    <reaction evidence="1 5">
        <text>[protein]-peptidylproline (omega=180) = [protein]-peptidylproline (omega=0)</text>
        <dbReference type="Rhea" id="RHEA:16237"/>
        <dbReference type="Rhea" id="RHEA-COMP:10747"/>
        <dbReference type="Rhea" id="RHEA-COMP:10748"/>
        <dbReference type="ChEBI" id="CHEBI:83833"/>
        <dbReference type="ChEBI" id="CHEBI:83834"/>
        <dbReference type="EC" id="5.2.1.8"/>
    </reaction>
</comment>
<dbReference type="OrthoDB" id="1902587at2759"/>
<dbReference type="PANTHER" id="PTHR45779:SF7">
    <property type="entry name" value="PEPTIDYLPROLYL ISOMERASE"/>
    <property type="match status" value="1"/>
</dbReference>
<keyword evidence="6" id="KW-0732">Signal</keyword>
<dbReference type="PANTHER" id="PTHR45779">
    <property type="entry name" value="PEPTIDYLPROLYL ISOMERASE"/>
    <property type="match status" value="1"/>
</dbReference>
<dbReference type="InterPro" id="IPR046357">
    <property type="entry name" value="PPIase_dom_sf"/>
</dbReference>
<dbReference type="EC" id="5.2.1.8" evidence="2 5"/>
<organism evidence="8 9">
    <name type="scientific">Athelia psychrophila</name>
    <dbReference type="NCBI Taxonomy" id="1759441"/>
    <lineage>
        <taxon>Eukaryota</taxon>
        <taxon>Fungi</taxon>
        <taxon>Dikarya</taxon>
        <taxon>Basidiomycota</taxon>
        <taxon>Agaricomycotina</taxon>
        <taxon>Agaricomycetes</taxon>
        <taxon>Agaricomycetidae</taxon>
        <taxon>Atheliales</taxon>
        <taxon>Atheliaceae</taxon>
        <taxon>Athelia</taxon>
    </lineage>
</organism>
<dbReference type="Proteomes" id="UP000076532">
    <property type="component" value="Unassembled WGS sequence"/>
</dbReference>
<dbReference type="Gene3D" id="3.10.50.40">
    <property type="match status" value="1"/>
</dbReference>
<reference evidence="8 9" key="1">
    <citation type="journal article" date="2016" name="Mol. Biol. Evol.">
        <title>Comparative Genomics of Early-Diverging Mushroom-Forming Fungi Provides Insights into the Origins of Lignocellulose Decay Capabilities.</title>
        <authorList>
            <person name="Nagy L.G."/>
            <person name="Riley R."/>
            <person name="Tritt A."/>
            <person name="Adam C."/>
            <person name="Daum C."/>
            <person name="Floudas D."/>
            <person name="Sun H."/>
            <person name="Yadav J.S."/>
            <person name="Pangilinan J."/>
            <person name="Larsson K.H."/>
            <person name="Matsuura K."/>
            <person name="Barry K."/>
            <person name="Labutti K."/>
            <person name="Kuo R."/>
            <person name="Ohm R.A."/>
            <person name="Bhattacharya S.S."/>
            <person name="Shirouzu T."/>
            <person name="Yoshinaga Y."/>
            <person name="Martin F.M."/>
            <person name="Grigoriev I.V."/>
            <person name="Hibbett D.S."/>
        </authorList>
    </citation>
    <scope>NUCLEOTIDE SEQUENCE [LARGE SCALE GENOMIC DNA]</scope>
    <source>
        <strain evidence="8 9">CBS 109695</strain>
    </source>
</reference>
<dbReference type="SUPFAM" id="SSF54534">
    <property type="entry name" value="FKBP-like"/>
    <property type="match status" value="1"/>
</dbReference>
<feature type="signal peptide" evidence="6">
    <location>
        <begin position="1"/>
        <end position="19"/>
    </location>
</feature>
<evidence type="ECO:0000256" key="6">
    <source>
        <dbReference type="SAM" id="SignalP"/>
    </source>
</evidence>
<dbReference type="FunFam" id="3.10.50.40:FF:000006">
    <property type="entry name" value="Peptidyl-prolyl cis-trans isomerase"/>
    <property type="match status" value="1"/>
</dbReference>
<dbReference type="GO" id="GO:0003755">
    <property type="term" value="F:peptidyl-prolyl cis-trans isomerase activity"/>
    <property type="evidence" value="ECO:0007669"/>
    <property type="project" value="UniProtKB-KW"/>
</dbReference>
<gene>
    <name evidence="8" type="ORF">FIBSPDRAFT_739667</name>
</gene>
<evidence type="ECO:0000256" key="3">
    <source>
        <dbReference type="ARBA" id="ARBA00023110"/>
    </source>
</evidence>
<protein>
    <recommendedName>
        <fullName evidence="2 5">peptidylprolyl isomerase</fullName>
        <ecNumber evidence="2 5">5.2.1.8</ecNumber>
    </recommendedName>
</protein>
<dbReference type="PROSITE" id="PS50059">
    <property type="entry name" value="FKBP_PPIASE"/>
    <property type="match status" value="1"/>
</dbReference>
<evidence type="ECO:0000256" key="1">
    <source>
        <dbReference type="ARBA" id="ARBA00000971"/>
    </source>
</evidence>
<sequence>MHLFKYTLSVLALAVGALAESESATAKVGIEVTYMPSECVEKTQMGDFIKVHYTGTLADGGKKFDSRFPCSIRDCPATDPSSVGAGRVIKGWEEGLQGMCLHEKRTLTIPPELGYGKRGSGSIIPGDSTLLFDVELMDIDITKRPEVSSRPGDEL</sequence>
<feature type="chain" id="PRO_5007876420" description="peptidylprolyl isomerase" evidence="6">
    <location>
        <begin position="20"/>
        <end position="155"/>
    </location>
</feature>
<dbReference type="Pfam" id="PF00254">
    <property type="entry name" value="FKBP_C"/>
    <property type="match status" value="1"/>
</dbReference>
<keyword evidence="3 5" id="KW-0697">Rotamase</keyword>
<evidence type="ECO:0000256" key="4">
    <source>
        <dbReference type="ARBA" id="ARBA00023235"/>
    </source>
</evidence>
<dbReference type="GO" id="GO:0005783">
    <property type="term" value="C:endoplasmic reticulum"/>
    <property type="evidence" value="ECO:0007669"/>
    <property type="project" value="TreeGrafter"/>
</dbReference>
<evidence type="ECO:0000313" key="9">
    <source>
        <dbReference type="Proteomes" id="UP000076532"/>
    </source>
</evidence>
<dbReference type="STRING" id="436010.A0A166KM74"/>
<accession>A0A166KM74</accession>
<proteinExistence type="predicted"/>
<dbReference type="AlphaFoldDB" id="A0A166KM74"/>
<keyword evidence="4 5" id="KW-0413">Isomerase</keyword>
<dbReference type="InterPro" id="IPR044609">
    <property type="entry name" value="FKBP2/11"/>
</dbReference>
<evidence type="ECO:0000256" key="5">
    <source>
        <dbReference type="PROSITE-ProRule" id="PRU00277"/>
    </source>
</evidence>
<feature type="domain" description="PPIase FKBP-type" evidence="7">
    <location>
        <begin position="46"/>
        <end position="140"/>
    </location>
</feature>
<dbReference type="EMBL" id="KV417542">
    <property type="protein sequence ID" value="KZP22048.1"/>
    <property type="molecule type" value="Genomic_DNA"/>
</dbReference>
<evidence type="ECO:0000259" key="7">
    <source>
        <dbReference type="PROSITE" id="PS50059"/>
    </source>
</evidence>